<evidence type="ECO:0000256" key="5">
    <source>
        <dbReference type="ARBA" id="ARBA00022786"/>
    </source>
</evidence>
<evidence type="ECO:0000256" key="7">
    <source>
        <dbReference type="ARBA" id="ARBA00043952"/>
    </source>
</evidence>
<evidence type="ECO:0000256" key="1">
    <source>
        <dbReference type="ARBA" id="ARBA00008142"/>
    </source>
</evidence>
<evidence type="ECO:0000256" key="8">
    <source>
        <dbReference type="PROSITE-ProRule" id="PRU00706"/>
    </source>
</evidence>
<dbReference type="InterPro" id="IPR035985">
    <property type="entry name" value="Ubiquitin-activating_enz"/>
</dbReference>
<feature type="binding site" evidence="8">
    <location>
        <position position="1014"/>
    </location>
    <ligand>
        <name>ATP</name>
        <dbReference type="ChEBI" id="CHEBI:30616"/>
    </ligand>
</feature>
<dbReference type="InterPro" id="IPR036850">
    <property type="entry name" value="NDK-like_dom_sf"/>
</dbReference>
<dbReference type="SMART" id="SM00562">
    <property type="entry name" value="NDK"/>
    <property type="match status" value="1"/>
</dbReference>
<feature type="binding site" evidence="8">
    <location>
        <position position="990"/>
    </location>
    <ligand>
        <name>ATP</name>
        <dbReference type="ChEBI" id="CHEBI:30616"/>
    </ligand>
</feature>
<keyword evidence="6" id="KW-0067">ATP-binding</keyword>
<protein>
    <submittedName>
        <fullName evidence="10">SUMO-activating enzyme subunit 2 isoform 2</fullName>
    </submittedName>
</protein>
<dbReference type="Pfam" id="PF00334">
    <property type="entry name" value="NDK"/>
    <property type="match status" value="1"/>
</dbReference>
<evidence type="ECO:0000256" key="3">
    <source>
        <dbReference type="ARBA" id="ARBA00022741"/>
    </source>
</evidence>
<dbReference type="InterPro" id="IPR023318">
    <property type="entry name" value="Ub_act_enz_dom_a_sf"/>
</dbReference>
<dbReference type="Gene3D" id="3.10.290.20">
    <property type="entry name" value="Ubiquitin-like 2 activating enzyme e1b. Chain: B, domain 3"/>
    <property type="match status" value="1"/>
</dbReference>
<keyword evidence="3" id="KW-0547">Nucleotide-binding</keyword>
<dbReference type="Gene3D" id="3.40.50.720">
    <property type="entry name" value="NAD(P)-binding Rossmann-like Domain"/>
    <property type="match status" value="1"/>
</dbReference>
<dbReference type="InterPro" id="IPR000594">
    <property type="entry name" value="ThiF_NAD_FAD-bd"/>
</dbReference>
<dbReference type="STRING" id="6182.A0A4Z2CLT7"/>
<evidence type="ECO:0000313" key="10">
    <source>
        <dbReference type="EMBL" id="TNN05217.1"/>
    </source>
</evidence>
<accession>A0A4Z2CLT7</accession>
<dbReference type="InterPro" id="IPR028077">
    <property type="entry name" value="UAE_UbL_dom"/>
</dbReference>
<dbReference type="PROSITE" id="PS51374">
    <property type="entry name" value="NDPK_LIKE"/>
    <property type="match status" value="1"/>
</dbReference>
<dbReference type="GO" id="GO:0016301">
    <property type="term" value="F:kinase activity"/>
    <property type="evidence" value="ECO:0007669"/>
    <property type="project" value="UniProtKB-KW"/>
</dbReference>
<feature type="binding site" evidence="8">
    <location>
        <position position="984"/>
    </location>
    <ligand>
        <name>ATP</name>
        <dbReference type="ChEBI" id="CHEBI:30616"/>
    </ligand>
</feature>
<dbReference type="Pfam" id="PF14732">
    <property type="entry name" value="UAE_UbL"/>
    <property type="match status" value="1"/>
</dbReference>
<evidence type="ECO:0000256" key="2">
    <source>
        <dbReference type="ARBA" id="ARBA00022679"/>
    </source>
</evidence>
<gene>
    <name evidence="10" type="ORF">EWB00_009520</name>
</gene>
<evidence type="ECO:0000256" key="4">
    <source>
        <dbReference type="ARBA" id="ARBA00022777"/>
    </source>
</evidence>
<dbReference type="GO" id="GO:0008641">
    <property type="term" value="F:ubiquitin-like modifier activating enzyme activity"/>
    <property type="evidence" value="ECO:0007669"/>
    <property type="project" value="InterPro"/>
</dbReference>
<dbReference type="Gene3D" id="1.10.10.520">
    <property type="entry name" value="Ubiquitin activating enzymes (Uba3). Chain: B, domain 2"/>
    <property type="match status" value="1"/>
</dbReference>
<dbReference type="PANTHER" id="PTHR46161:SF3">
    <property type="entry name" value="NUCLEOSIDE DIPHOSPHATE KINASE DDB_G0292928-RELATED"/>
    <property type="match status" value="1"/>
</dbReference>
<sequence length="1022" mass="115126">MPTSHIVAYHKSIFSSSFDTEFFGKFDVVFNALDNLAARKHVNRMCISARIPLIESGTAGYLGQVEPLIPAVGINESQACNTETNKTAYRTGCYECQPRGLGQRHYPACTIRNTPSEPIHCVVWAKYLFNQLFGQPDVDDEDVSPDFTDPSLHHHLQADKLLSDENKNITNKSNGSDIVNTDSISSTIDSNSVKCRNQITLREWYRTLLSNEKYQSTPADSTAITSLIWRLFHHDIVTLVSMRDLWVDRQDRLEPSPLEKSTLEDALMEESNDESLHSTASELRDQRKLSTSGWLRIFMRSVKKLQNQMEDGGGDKYLVWDKDDQDAMDFVASASIIRSQLFHLPTANQLTRFTIKSLAGNIIPAVASTNAIVAGLMILQARNILSKQYERIRTVYLHRQPTGRRGNRRLVVPVEPAPPNPSCLVCSDSVRNSQLHLICAPELLTLRILRDRILIRHLGMLAPDVELPDRGTILISSEEGETDEVTHGTCLQCDDFHQDFTIRLILSCISVELANALSTASTTTSSSTLSSNNDSRLIEQFTTNEEQTETWRIVGDINAVLMNSQDGGHVGDNTLSTPSEEISLNGNVEHKDMSLNNEDLIVLNDEESTSGTGSSFKRKFIDTPFNNENVNGIASKKLRFNTVVNEKQSTESSEIVVPIASDKKPTQLHTSSSDFNIVLEKSKGFANQFTDTHLDELVNKILTIRQEYPNLIHDNNNSTELKQNLTIQSAHIKVQEIFEKIRHLLNKHYEDYDENRQISEVPVNESHSHSVDLLEKLKQSSDKIKQLNEALSTLLPVYTELKLNSSKLSNDQSNKENVEQCTASFEKIHKGARNLERLLLANEKLQNGLERLSQYTSSLPDLSDNPSISILSEILSSKTCCPASSSVNPPILYERMSVKQLTLAILKPDVQRFVNYRKYVESVMYEAQLKIIHNEEIFMTRDRAEIFYAEHKGKFFYNRLVNHMICGPLGVYILAGNEAISVWRSLLGSTKVYQTVVFQPNSLRGRFGLTDTRNGFHGSVQT</sequence>
<comment type="similarity">
    <text evidence="1 8">Belongs to the NDK family.</text>
</comment>
<comment type="caution">
    <text evidence="10">The sequence shown here is derived from an EMBL/GenBank/DDBJ whole genome shotgun (WGS) entry which is preliminary data.</text>
</comment>
<feature type="binding site" evidence="8">
    <location>
        <position position="956"/>
    </location>
    <ligand>
        <name>ATP</name>
        <dbReference type="ChEBI" id="CHEBI:30616"/>
    </ligand>
</feature>
<comment type="pathway">
    <text evidence="7">Protein modification.</text>
</comment>
<dbReference type="Proteomes" id="UP000311919">
    <property type="component" value="Unassembled WGS sequence"/>
</dbReference>
<dbReference type="AlphaFoldDB" id="A0A4Z2CLT7"/>
<feature type="binding site" evidence="8">
    <location>
        <position position="1004"/>
    </location>
    <ligand>
        <name>ATP</name>
        <dbReference type="ChEBI" id="CHEBI:30616"/>
    </ligand>
</feature>
<evidence type="ECO:0000256" key="6">
    <source>
        <dbReference type="ARBA" id="ARBA00022840"/>
    </source>
</evidence>
<dbReference type="Pfam" id="PF00899">
    <property type="entry name" value="ThiF"/>
    <property type="match status" value="1"/>
</dbReference>
<feature type="binding site" evidence="8">
    <location>
        <position position="907"/>
    </location>
    <ligand>
        <name>ATP</name>
        <dbReference type="ChEBI" id="CHEBI:30616"/>
    </ligand>
</feature>
<dbReference type="EMBL" id="SKCS01000568">
    <property type="protein sequence ID" value="TNN05217.1"/>
    <property type="molecule type" value="Genomic_DNA"/>
</dbReference>
<name>A0A4Z2CLT7_SCHJA</name>
<organism evidence="10 11">
    <name type="scientific">Schistosoma japonicum</name>
    <name type="common">Blood fluke</name>
    <dbReference type="NCBI Taxonomy" id="6182"/>
    <lineage>
        <taxon>Eukaryota</taxon>
        <taxon>Metazoa</taxon>
        <taxon>Spiralia</taxon>
        <taxon>Lophotrochozoa</taxon>
        <taxon>Platyhelminthes</taxon>
        <taxon>Trematoda</taxon>
        <taxon>Digenea</taxon>
        <taxon>Strigeidida</taxon>
        <taxon>Schistosomatoidea</taxon>
        <taxon>Schistosomatidae</taxon>
        <taxon>Schistosoma</taxon>
    </lineage>
</organism>
<keyword evidence="5" id="KW-0833">Ubl conjugation pathway</keyword>
<dbReference type="SUPFAM" id="SSF69572">
    <property type="entry name" value="Activating enzymes of the ubiquitin-like proteins"/>
    <property type="match status" value="1"/>
</dbReference>
<dbReference type="InterPro" id="IPR034907">
    <property type="entry name" value="NDK-like_dom"/>
</dbReference>
<dbReference type="Gene3D" id="3.30.70.141">
    <property type="entry name" value="Nucleoside diphosphate kinase-like domain"/>
    <property type="match status" value="1"/>
</dbReference>
<keyword evidence="2" id="KW-0808">Transferase</keyword>
<dbReference type="GO" id="GO:0005524">
    <property type="term" value="F:ATP binding"/>
    <property type="evidence" value="ECO:0007669"/>
    <property type="project" value="UniProtKB-KW"/>
</dbReference>
<reference evidence="10 11" key="1">
    <citation type="submission" date="2019-03" db="EMBL/GenBank/DDBJ databases">
        <title>An improved genome assembly of the fluke Schistosoma japonicum.</title>
        <authorList>
            <person name="Hu W."/>
            <person name="Luo F."/>
            <person name="Yin M."/>
            <person name="Mo X."/>
            <person name="Sun C."/>
            <person name="Wu Q."/>
            <person name="Zhu B."/>
            <person name="Xiang M."/>
            <person name="Wang J."/>
            <person name="Wang Y."/>
            <person name="Zhang T."/>
            <person name="Xu B."/>
            <person name="Zheng H."/>
            <person name="Feng Z."/>
        </authorList>
    </citation>
    <scope>NUCLEOTIDE SEQUENCE [LARGE SCALE GENOMIC DNA]</scope>
    <source>
        <strain evidence="10">HuSjv2</strain>
        <tissue evidence="10">Worms</tissue>
    </source>
</reference>
<keyword evidence="4" id="KW-0418">Kinase</keyword>
<dbReference type="OrthoDB" id="10255449at2759"/>
<evidence type="ECO:0000313" key="11">
    <source>
        <dbReference type="Proteomes" id="UP000311919"/>
    </source>
</evidence>
<dbReference type="SUPFAM" id="SSF54919">
    <property type="entry name" value="Nucleoside diphosphate kinase, NDK"/>
    <property type="match status" value="1"/>
</dbReference>
<proteinExistence type="inferred from homology"/>
<dbReference type="PANTHER" id="PTHR46161">
    <property type="entry name" value="NUCLEOSIDE DIPHOSPHATE KINASE"/>
    <property type="match status" value="1"/>
</dbReference>
<keyword evidence="11" id="KW-1185">Reference proteome</keyword>
<feature type="domain" description="Nucleoside diphosphate kinase-like" evidence="9">
    <location>
        <begin position="899"/>
        <end position="1021"/>
    </location>
</feature>
<evidence type="ECO:0000259" key="9">
    <source>
        <dbReference type="SMART" id="SM00562"/>
    </source>
</evidence>
<feature type="active site" description="Pros-phosphohistidine intermediate" evidence="8">
    <location>
        <position position="1017"/>
    </location>
</feature>